<comment type="caution">
    <text evidence="6">The sequence shown here is derived from an EMBL/GenBank/DDBJ whole genome shotgun (WGS) entry which is preliminary data.</text>
</comment>
<organism evidence="6 7">
    <name type="scientific">Meloidogyne graminicola</name>
    <dbReference type="NCBI Taxonomy" id="189291"/>
    <lineage>
        <taxon>Eukaryota</taxon>
        <taxon>Metazoa</taxon>
        <taxon>Ecdysozoa</taxon>
        <taxon>Nematoda</taxon>
        <taxon>Chromadorea</taxon>
        <taxon>Rhabditida</taxon>
        <taxon>Tylenchina</taxon>
        <taxon>Tylenchomorpha</taxon>
        <taxon>Tylenchoidea</taxon>
        <taxon>Meloidogynidae</taxon>
        <taxon>Meloidogyninae</taxon>
        <taxon>Meloidogyne</taxon>
    </lineage>
</organism>
<proteinExistence type="inferred from homology"/>
<comment type="similarity">
    <text evidence="2">Belongs to the glycosyl hydrolase 30 family.</text>
</comment>
<evidence type="ECO:0000256" key="1">
    <source>
        <dbReference type="ARBA" id="ARBA00001013"/>
    </source>
</evidence>
<dbReference type="SUPFAM" id="SSF51445">
    <property type="entry name" value="(Trans)glycosidases"/>
    <property type="match status" value="1"/>
</dbReference>
<accession>A0A8S9ZFX7</accession>
<dbReference type="Proteomes" id="UP000605970">
    <property type="component" value="Unassembled WGS sequence"/>
</dbReference>
<reference evidence="6" key="1">
    <citation type="journal article" date="2020" name="Ecol. Evol.">
        <title>Genome structure and content of the rice root-knot nematode (Meloidogyne graminicola).</title>
        <authorList>
            <person name="Phan N.T."/>
            <person name="Danchin E.G.J."/>
            <person name="Klopp C."/>
            <person name="Perfus-Barbeoch L."/>
            <person name="Kozlowski D.K."/>
            <person name="Koutsovoulos G.D."/>
            <person name="Lopez-Roques C."/>
            <person name="Bouchez O."/>
            <person name="Zahm M."/>
            <person name="Besnard G."/>
            <person name="Bellafiore S."/>
        </authorList>
    </citation>
    <scope>NUCLEOTIDE SEQUENCE</scope>
    <source>
        <strain evidence="6">VN-18</strain>
    </source>
</reference>
<sequence>MKQCWSDKSCPLRQDQYDNYANYLQSYVNYMKQNGVQLYAISMINEPDFKTDAYNTMNFSPTDLVKFLKTSAQRISGTKIMASESYGWSSETNDAILNDHGAAAKVDILARHAYGFPMIPQTKAQQMGKHVWMTEFYTNGNDWNSVIELAKNIHNCINIAQFNAYVHWWFNENSPKI</sequence>
<dbReference type="InterPro" id="IPR001139">
    <property type="entry name" value="Glyco_hydro_30"/>
</dbReference>
<evidence type="ECO:0000256" key="4">
    <source>
        <dbReference type="ARBA" id="ARBA00022729"/>
    </source>
</evidence>
<dbReference type="GO" id="GO:0004348">
    <property type="term" value="F:glucosylceramidase activity"/>
    <property type="evidence" value="ECO:0007669"/>
    <property type="project" value="UniProtKB-EC"/>
</dbReference>
<evidence type="ECO:0000256" key="3">
    <source>
        <dbReference type="ARBA" id="ARBA00012658"/>
    </source>
</evidence>
<evidence type="ECO:0000256" key="5">
    <source>
        <dbReference type="ARBA" id="ARBA00022801"/>
    </source>
</evidence>
<protein>
    <recommendedName>
        <fullName evidence="3">glucosylceramidase</fullName>
        <ecNumber evidence="3">3.2.1.45</ecNumber>
    </recommendedName>
</protein>
<evidence type="ECO:0000313" key="6">
    <source>
        <dbReference type="EMBL" id="KAF7632217.1"/>
    </source>
</evidence>
<evidence type="ECO:0000256" key="2">
    <source>
        <dbReference type="ARBA" id="ARBA00005382"/>
    </source>
</evidence>
<keyword evidence="5" id="KW-0378">Hydrolase</keyword>
<dbReference type="EC" id="3.2.1.45" evidence="3"/>
<name>A0A8S9ZFX7_9BILA</name>
<dbReference type="GO" id="GO:0016020">
    <property type="term" value="C:membrane"/>
    <property type="evidence" value="ECO:0007669"/>
    <property type="project" value="GOC"/>
</dbReference>
<keyword evidence="7" id="KW-1185">Reference proteome</keyword>
<dbReference type="PANTHER" id="PTHR11069">
    <property type="entry name" value="GLUCOSYLCERAMIDASE"/>
    <property type="match status" value="1"/>
</dbReference>
<dbReference type="EMBL" id="JABEBT010000109">
    <property type="protein sequence ID" value="KAF7632217.1"/>
    <property type="molecule type" value="Genomic_DNA"/>
</dbReference>
<gene>
    <name evidence="6" type="ORF">Mgra_00008401</name>
</gene>
<keyword evidence="4" id="KW-0732">Signal</keyword>
<dbReference type="Gene3D" id="3.20.20.80">
    <property type="entry name" value="Glycosidases"/>
    <property type="match status" value="1"/>
</dbReference>
<dbReference type="OrthoDB" id="8300090at2759"/>
<dbReference type="InterPro" id="IPR017853">
    <property type="entry name" value="GH"/>
</dbReference>
<dbReference type="AlphaFoldDB" id="A0A8S9ZFX7"/>
<dbReference type="GO" id="GO:0006665">
    <property type="term" value="P:sphingolipid metabolic process"/>
    <property type="evidence" value="ECO:0007669"/>
    <property type="project" value="InterPro"/>
</dbReference>
<dbReference type="PANTHER" id="PTHR11069:SF38">
    <property type="entry name" value="GLUCURONOXYLANASE XYNC"/>
    <property type="match status" value="1"/>
</dbReference>
<evidence type="ECO:0000313" key="7">
    <source>
        <dbReference type="Proteomes" id="UP000605970"/>
    </source>
</evidence>
<comment type="catalytic activity">
    <reaction evidence="1">
        <text>a beta-D-glucosyl-(1&lt;-&gt;1')-N-acylsphing-4-enine + H2O = an N-acylsphing-4-enine + D-glucose</text>
        <dbReference type="Rhea" id="RHEA:13269"/>
        <dbReference type="ChEBI" id="CHEBI:4167"/>
        <dbReference type="ChEBI" id="CHEBI:15377"/>
        <dbReference type="ChEBI" id="CHEBI:22801"/>
        <dbReference type="ChEBI" id="CHEBI:52639"/>
        <dbReference type="EC" id="3.2.1.45"/>
    </reaction>
    <physiologicalReaction direction="left-to-right" evidence="1">
        <dbReference type="Rhea" id="RHEA:13270"/>
    </physiologicalReaction>
</comment>